<name>A0A137PBF6_CONC2</name>
<sequence length="247" mass="28125">MPFKFARKKKQTEDNTASKLECEAVLDSRGEWRLADFRDFLETVEHSVENLEFCLWFRNYEKRYLSKFNPEAKKQAAVPVVNLLSINPTAGIVPFIKPCDFILNLYTQYTQKTQNKQAFRPKEKKAAFRCPRNLPFSAEIDILVELFFNPSSPIELNLPSGIKKSLLKELNNKTHPDLFKNCYVHVFHLLNASFVAFQTCGKYDKLAEGETDAPSAFTDKVETVEDPSTFQNPTAMAAAPAVNQAVC</sequence>
<protein>
    <recommendedName>
        <fullName evidence="1">RGS domain-containing protein</fullName>
    </recommendedName>
</protein>
<dbReference type="EMBL" id="KQ964456">
    <property type="protein sequence ID" value="KXN72262.1"/>
    <property type="molecule type" value="Genomic_DNA"/>
</dbReference>
<dbReference type="InterPro" id="IPR044926">
    <property type="entry name" value="RGS_subdomain_2"/>
</dbReference>
<dbReference type="AlphaFoldDB" id="A0A137PBF6"/>
<dbReference type="STRING" id="796925.A0A137PBF6"/>
<feature type="domain" description="RGS" evidence="1">
    <location>
        <begin position="136"/>
        <end position="205"/>
    </location>
</feature>
<dbReference type="PANTHER" id="PTHR39466">
    <property type="entry name" value="RGS DOMAIN-CONTAINING PROTEIN"/>
    <property type="match status" value="1"/>
</dbReference>
<keyword evidence="3" id="KW-1185">Reference proteome</keyword>
<dbReference type="Gene3D" id="1.10.167.10">
    <property type="entry name" value="Regulator of G-protein Signalling 4, domain 2"/>
    <property type="match status" value="1"/>
</dbReference>
<dbReference type="InterPro" id="IPR036305">
    <property type="entry name" value="RGS_sf"/>
</dbReference>
<dbReference type="SUPFAM" id="SSF48097">
    <property type="entry name" value="Regulator of G-protein signaling, RGS"/>
    <property type="match status" value="1"/>
</dbReference>
<evidence type="ECO:0000313" key="3">
    <source>
        <dbReference type="Proteomes" id="UP000070444"/>
    </source>
</evidence>
<dbReference type="Pfam" id="PF00615">
    <property type="entry name" value="RGS"/>
    <property type="match status" value="1"/>
</dbReference>
<evidence type="ECO:0000259" key="1">
    <source>
        <dbReference type="Pfam" id="PF00615"/>
    </source>
</evidence>
<dbReference type="Proteomes" id="UP000070444">
    <property type="component" value="Unassembled WGS sequence"/>
</dbReference>
<dbReference type="OrthoDB" id="3232309at2759"/>
<dbReference type="PANTHER" id="PTHR39466:SF1">
    <property type="entry name" value="RGS DOMAIN-CONTAINING PROTEIN"/>
    <property type="match status" value="1"/>
</dbReference>
<dbReference type="InterPro" id="IPR016137">
    <property type="entry name" value="RGS"/>
</dbReference>
<accession>A0A137PBF6</accession>
<organism evidence="2 3">
    <name type="scientific">Conidiobolus coronatus (strain ATCC 28846 / CBS 209.66 / NRRL 28638)</name>
    <name type="common">Delacroixia coronata</name>
    <dbReference type="NCBI Taxonomy" id="796925"/>
    <lineage>
        <taxon>Eukaryota</taxon>
        <taxon>Fungi</taxon>
        <taxon>Fungi incertae sedis</taxon>
        <taxon>Zoopagomycota</taxon>
        <taxon>Entomophthoromycotina</taxon>
        <taxon>Entomophthoromycetes</taxon>
        <taxon>Entomophthorales</taxon>
        <taxon>Ancylistaceae</taxon>
        <taxon>Conidiobolus</taxon>
    </lineage>
</organism>
<proteinExistence type="predicted"/>
<evidence type="ECO:0000313" key="2">
    <source>
        <dbReference type="EMBL" id="KXN72262.1"/>
    </source>
</evidence>
<reference evidence="2 3" key="1">
    <citation type="journal article" date="2015" name="Genome Biol. Evol.">
        <title>Phylogenomic analyses indicate that early fungi evolved digesting cell walls of algal ancestors of land plants.</title>
        <authorList>
            <person name="Chang Y."/>
            <person name="Wang S."/>
            <person name="Sekimoto S."/>
            <person name="Aerts A.L."/>
            <person name="Choi C."/>
            <person name="Clum A."/>
            <person name="LaButti K.M."/>
            <person name="Lindquist E.A."/>
            <person name="Yee Ngan C."/>
            <person name="Ohm R.A."/>
            <person name="Salamov A.A."/>
            <person name="Grigoriev I.V."/>
            <person name="Spatafora J.W."/>
            <person name="Berbee M.L."/>
        </authorList>
    </citation>
    <scope>NUCLEOTIDE SEQUENCE [LARGE SCALE GENOMIC DNA]</scope>
    <source>
        <strain evidence="2 3">NRRL 28638</strain>
    </source>
</reference>
<gene>
    <name evidence="2" type="ORF">CONCODRAFT_77859</name>
</gene>